<gene>
    <name evidence="1" type="ORF">FYJ79_10895</name>
</gene>
<reference evidence="1 2" key="1">
    <citation type="submission" date="2019-08" db="EMBL/GenBank/DDBJ databases">
        <title>In-depth cultivation of the pig gut microbiome towards novel bacterial diversity and tailored functional studies.</title>
        <authorList>
            <person name="Wylensek D."/>
            <person name="Hitch T.C.A."/>
            <person name="Clavel T."/>
        </authorList>
    </citation>
    <scope>NUCLEOTIDE SEQUENCE [LARGE SCALE GENOMIC DNA]</scope>
    <source>
        <strain evidence="1 2">CA-Schmier-601-WT-3</strain>
    </source>
</reference>
<keyword evidence="2" id="KW-1185">Reference proteome</keyword>
<evidence type="ECO:0000313" key="2">
    <source>
        <dbReference type="Proteomes" id="UP000442619"/>
    </source>
</evidence>
<evidence type="ECO:0000313" key="1">
    <source>
        <dbReference type="EMBL" id="MST90064.1"/>
    </source>
</evidence>
<protein>
    <submittedName>
        <fullName evidence="1">Uncharacterized protein</fullName>
    </submittedName>
</protein>
<dbReference type="AlphaFoldDB" id="A0A844FWE0"/>
<sequence>MIRVIGVVIVIAVVMMSVISQLKGRAIKKLVSYLENGDYDSFNTYAQSKYIKFLIPRTSLMELRLNGALIEQDTKEINSLLKELTDMPLLPNKKQEIAMKGFNYFIGLENKKEAKKYLKLVNEGPNDRMKVEAKRVYNIYVLKNDDDLKDLLEEINDQEDYQKGVNEFLVSLIYQNKGDKENAKKYEDLSKEHLAMVDELTAQNLKKA</sequence>
<dbReference type="RefSeq" id="WP_154518249.1">
    <property type="nucleotide sequence ID" value="NZ_JAXFJJ010000022.1"/>
</dbReference>
<dbReference type="EMBL" id="VUNM01000034">
    <property type="protein sequence ID" value="MST90064.1"/>
    <property type="molecule type" value="Genomic_DNA"/>
</dbReference>
<accession>A0A844FWE0</accession>
<comment type="caution">
    <text evidence="1">The sequence shown here is derived from an EMBL/GenBank/DDBJ whole genome shotgun (WGS) entry which is preliminary data.</text>
</comment>
<organism evidence="1 2">
    <name type="scientific">Sharpea porci</name>
    <dbReference type="NCBI Taxonomy" id="2652286"/>
    <lineage>
        <taxon>Bacteria</taxon>
        <taxon>Bacillati</taxon>
        <taxon>Bacillota</taxon>
        <taxon>Erysipelotrichia</taxon>
        <taxon>Erysipelotrichales</taxon>
        <taxon>Coprobacillaceae</taxon>
        <taxon>Sharpea</taxon>
    </lineage>
</organism>
<name>A0A844FWE0_9FIRM</name>
<dbReference type="Proteomes" id="UP000442619">
    <property type="component" value="Unassembled WGS sequence"/>
</dbReference>
<proteinExistence type="predicted"/>